<gene>
    <name evidence="1" type="ORF">FOZ63_026843</name>
</gene>
<sequence length="245" mass="27487">MEISDSGQSKVSLKVARKANLKTSKVHHKAKPKMTMLPHKANLKMSTLPQKANLKMLILPQRLIMGSTLSTGENTLAVGLNALARLDWRSRKMRLYAEQAVAARLQRALQLDNALDRTKGRDNDTFDMQSLSLLAQSLVSLADEFPSTSVLRDLFSLASTSTMGVMARRLHTKEVGSNQVPAGQLAQLRVFKNACQILKYCRPNTVEEMFQDSEFGEDIRQFFEAALANTKAPTRRIRPRWANEM</sequence>
<dbReference type="AlphaFoldDB" id="A0A7J6S266"/>
<comment type="caution">
    <text evidence="1">The sequence shown here is derived from an EMBL/GenBank/DDBJ whole genome shotgun (WGS) entry which is preliminary data.</text>
</comment>
<evidence type="ECO:0000313" key="2">
    <source>
        <dbReference type="Proteomes" id="UP000553632"/>
    </source>
</evidence>
<accession>A0A7J6S266</accession>
<organism evidence="1 2">
    <name type="scientific">Perkinsus olseni</name>
    <name type="common">Perkinsus atlanticus</name>
    <dbReference type="NCBI Taxonomy" id="32597"/>
    <lineage>
        <taxon>Eukaryota</taxon>
        <taxon>Sar</taxon>
        <taxon>Alveolata</taxon>
        <taxon>Perkinsozoa</taxon>
        <taxon>Perkinsea</taxon>
        <taxon>Perkinsida</taxon>
        <taxon>Perkinsidae</taxon>
        <taxon>Perkinsus</taxon>
    </lineage>
</organism>
<name>A0A7J6S266_PEROL</name>
<protein>
    <submittedName>
        <fullName evidence="1">Uncharacterized protein</fullName>
    </submittedName>
</protein>
<dbReference type="EMBL" id="JABANO010021550">
    <property type="protein sequence ID" value="KAF4726625.1"/>
    <property type="molecule type" value="Genomic_DNA"/>
</dbReference>
<proteinExistence type="predicted"/>
<dbReference type="Proteomes" id="UP000553632">
    <property type="component" value="Unassembled WGS sequence"/>
</dbReference>
<evidence type="ECO:0000313" key="1">
    <source>
        <dbReference type="EMBL" id="KAF4726625.1"/>
    </source>
</evidence>
<reference evidence="1 2" key="1">
    <citation type="submission" date="2020-04" db="EMBL/GenBank/DDBJ databases">
        <title>Perkinsus olseni comparative genomics.</title>
        <authorList>
            <person name="Bogema D.R."/>
        </authorList>
    </citation>
    <scope>NUCLEOTIDE SEQUENCE [LARGE SCALE GENOMIC DNA]</scope>
    <source>
        <strain evidence="1 2">ATCC PRA-207</strain>
    </source>
</reference>
<keyword evidence="2" id="KW-1185">Reference proteome</keyword>